<reference evidence="1 2" key="1">
    <citation type="submission" date="2014-04" db="EMBL/GenBank/DDBJ databases">
        <authorList>
            <consortium name="DOE Joint Genome Institute"/>
            <person name="Kuo A."/>
            <person name="Kohler A."/>
            <person name="Jargeat P."/>
            <person name="Nagy L.G."/>
            <person name="Floudas D."/>
            <person name="Copeland A."/>
            <person name="Barry K.W."/>
            <person name="Cichocki N."/>
            <person name="Veneault-Fourrey C."/>
            <person name="LaButti K."/>
            <person name="Lindquist E.A."/>
            <person name="Lipzen A."/>
            <person name="Lundell T."/>
            <person name="Morin E."/>
            <person name="Murat C."/>
            <person name="Sun H."/>
            <person name="Tunlid A."/>
            <person name="Henrissat B."/>
            <person name="Grigoriev I.V."/>
            <person name="Hibbett D.S."/>
            <person name="Martin F."/>
            <person name="Nordberg H.P."/>
            <person name="Cantor M.N."/>
            <person name="Hua S.X."/>
        </authorList>
    </citation>
    <scope>NUCLEOTIDE SEQUENCE [LARGE SCALE GENOMIC DNA]</scope>
    <source>
        <strain evidence="1 2">Ve08.2h10</strain>
    </source>
</reference>
<evidence type="ECO:0000313" key="2">
    <source>
        <dbReference type="Proteomes" id="UP000054538"/>
    </source>
</evidence>
<sequence length="85" mass="9360">MPFTSDEPPTYTAGNFRLSSAMIISPISPPHILQTSFTSDESSHINSELLLKLRHGCFSGESEPITHTVTSQIISHMHIDPLLRG</sequence>
<reference evidence="2" key="2">
    <citation type="submission" date="2015-01" db="EMBL/GenBank/DDBJ databases">
        <title>Evolutionary Origins and Diversification of the Mycorrhizal Mutualists.</title>
        <authorList>
            <consortium name="DOE Joint Genome Institute"/>
            <consortium name="Mycorrhizal Genomics Consortium"/>
            <person name="Kohler A."/>
            <person name="Kuo A."/>
            <person name="Nagy L.G."/>
            <person name="Floudas D."/>
            <person name="Copeland A."/>
            <person name="Barry K.W."/>
            <person name="Cichocki N."/>
            <person name="Veneault-Fourrey C."/>
            <person name="LaButti K."/>
            <person name="Lindquist E.A."/>
            <person name="Lipzen A."/>
            <person name="Lundell T."/>
            <person name="Morin E."/>
            <person name="Murat C."/>
            <person name="Riley R."/>
            <person name="Ohm R."/>
            <person name="Sun H."/>
            <person name="Tunlid A."/>
            <person name="Henrissat B."/>
            <person name="Grigoriev I.V."/>
            <person name="Hibbett D.S."/>
            <person name="Martin F."/>
        </authorList>
    </citation>
    <scope>NUCLEOTIDE SEQUENCE [LARGE SCALE GENOMIC DNA]</scope>
    <source>
        <strain evidence="2">Ve08.2h10</strain>
    </source>
</reference>
<dbReference type="InParanoid" id="A0A0D0ECR2"/>
<dbReference type="EMBL" id="KN824849">
    <property type="protein sequence ID" value="KIK99815.1"/>
    <property type="molecule type" value="Genomic_DNA"/>
</dbReference>
<proteinExistence type="predicted"/>
<name>A0A0D0ECR2_9AGAM</name>
<dbReference type="Proteomes" id="UP000054538">
    <property type="component" value="Unassembled WGS sequence"/>
</dbReference>
<organism evidence="1 2">
    <name type="scientific">Paxillus rubicundulus Ve08.2h10</name>
    <dbReference type="NCBI Taxonomy" id="930991"/>
    <lineage>
        <taxon>Eukaryota</taxon>
        <taxon>Fungi</taxon>
        <taxon>Dikarya</taxon>
        <taxon>Basidiomycota</taxon>
        <taxon>Agaricomycotina</taxon>
        <taxon>Agaricomycetes</taxon>
        <taxon>Agaricomycetidae</taxon>
        <taxon>Boletales</taxon>
        <taxon>Paxilineae</taxon>
        <taxon>Paxillaceae</taxon>
        <taxon>Paxillus</taxon>
    </lineage>
</organism>
<dbReference type="AlphaFoldDB" id="A0A0D0ECR2"/>
<protein>
    <submittedName>
        <fullName evidence="1">Uncharacterized protein</fullName>
    </submittedName>
</protein>
<keyword evidence="2" id="KW-1185">Reference proteome</keyword>
<evidence type="ECO:0000313" key="1">
    <source>
        <dbReference type="EMBL" id="KIK99815.1"/>
    </source>
</evidence>
<gene>
    <name evidence="1" type="ORF">PAXRUDRAFT_433863</name>
</gene>
<dbReference type="HOGENOM" id="CLU_2513304_0_0_1"/>
<accession>A0A0D0ECR2</accession>